<organism evidence="3 4">
    <name type="scientific">Chironomus riparius</name>
    <dbReference type="NCBI Taxonomy" id="315576"/>
    <lineage>
        <taxon>Eukaryota</taxon>
        <taxon>Metazoa</taxon>
        <taxon>Ecdysozoa</taxon>
        <taxon>Arthropoda</taxon>
        <taxon>Hexapoda</taxon>
        <taxon>Insecta</taxon>
        <taxon>Pterygota</taxon>
        <taxon>Neoptera</taxon>
        <taxon>Endopterygota</taxon>
        <taxon>Diptera</taxon>
        <taxon>Nematocera</taxon>
        <taxon>Chironomoidea</taxon>
        <taxon>Chironomidae</taxon>
        <taxon>Chironominae</taxon>
        <taxon>Chironomus</taxon>
    </lineage>
</organism>
<dbReference type="SMART" id="SM00173">
    <property type="entry name" value="RAS"/>
    <property type="match status" value="1"/>
</dbReference>
<dbReference type="OrthoDB" id="413584at2759"/>
<dbReference type="SUPFAM" id="SSF52540">
    <property type="entry name" value="P-loop containing nucleoside triphosphate hydrolases"/>
    <property type="match status" value="1"/>
</dbReference>
<dbReference type="EMBL" id="OU895877">
    <property type="protein sequence ID" value="CAG9801373.1"/>
    <property type="molecule type" value="Genomic_DNA"/>
</dbReference>
<dbReference type="GO" id="GO:0003924">
    <property type="term" value="F:GTPase activity"/>
    <property type="evidence" value="ECO:0007669"/>
    <property type="project" value="InterPro"/>
</dbReference>
<dbReference type="SMART" id="SM00174">
    <property type="entry name" value="RHO"/>
    <property type="match status" value="1"/>
</dbReference>
<reference evidence="3" key="1">
    <citation type="submission" date="2022-01" db="EMBL/GenBank/DDBJ databases">
        <authorList>
            <person name="King R."/>
        </authorList>
    </citation>
    <scope>NUCLEOTIDE SEQUENCE</scope>
</reference>
<dbReference type="InterPro" id="IPR001806">
    <property type="entry name" value="Small_GTPase"/>
</dbReference>
<sequence>MNNNKYKQFDNDSKATKITSFGKLLKLQRDDQRNQICKMPQPYTLSSPYSKIVDFNHKTKIVCQKTDLSLFLDQCNIVCIGDCETGKTSLINRFISSTFDHCYKATRDADYKSSYLEILNVGYNIGIWDLSGEDNYKILNRPYYKDVNVIVAVFDLTKPASLINAAKWMREALAVNDKCDPLRFLVGTKSDLLPKKPLEGLESHACFIAQEIDAEYFSTSSRDDKEVSNLFRRLVSLAFDNSVQRLIKPADYNVVKNNIKNLGVFKQEVKRRKNLWTWLSSCI</sequence>
<dbReference type="NCBIfam" id="TIGR00231">
    <property type="entry name" value="small_GTP"/>
    <property type="match status" value="1"/>
</dbReference>
<name>A0A9N9RQK5_9DIPT</name>
<evidence type="ECO:0000256" key="1">
    <source>
        <dbReference type="ARBA" id="ARBA00006270"/>
    </source>
</evidence>
<gene>
    <name evidence="3" type="ORF">CHIRRI_LOCUS4303</name>
</gene>
<dbReference type="InterPro" id="IPR027417">
    <property type="entry name" value="P-loop_NTPase"/>
</dbReference>
<keyword evidence="2" id="KW-0547">Nucleotide-binding</keyword>
<dbReference type="InterPro" id="IPR005225">
    <property type="entry name" value="Small_GTP-bd"/>
</dbReference>
<dbReference type="Gene3D" id="3.40.50.300">
    <property type="entry name" value="P-loop containing nucleotide triphosphate hydrolases"/>
    <property type="match status" value="1"/>
</dbReference>
<dbReference type="PRINTS" id="PR00449">
    <property type="entry name" value="RASTRNSFRMNG"/>
</dbReference>
<keyword evidence="4" id="KW-1185">Reference proteome</keyword>
<comment type="similarity">
    <text evidence="1">Belongs to the small GTPase superfamily. Rab family.</text>
</comment>
<reference evidence="3" key="2">
    <citation type="submission" date="2022-10" db="EMBL/GenBank/DDBJ databases">
        <authorList>
            <consortium name="ENA_rothamsted_submissions"/>
            <consortium name="culmorum"/>
            <person name="King R."/>
        </authorList>
    </citation>
    <scope>NUCLEOTIDE SEQUENCE</scope>
</reference>
<dbReference type="GO" id="GO:0005525">
    <property type="term" value="F:GTP binding"/>
    <property type="evidence" value="ECO:0007669"/>
    <property type="project" value="InterPro"/>
</dbReference>
<dbReference type="SMART" id="SM00175">
    <property type="entry name" value="RAB"/>
    <property type="match status" value="1"/>
</dbReference>
<dbReference type="Pfam" id="PF00071">
    <property type="entry name" value="Ras"/>
    <property type="match status" value="1"/>
</dbReference>
<accession>A0A9N9RQK5</accession>
<dbReference type="PROSITE" id="PS51419">
    <property type="entry name" value="RAB"/>
    <property type="match status" value="1"/>
</dbReference>
<protein>
    <submittedName>
        <fullName evidence="3">Uncharacterized protein</fullName>
    </submittedName>
</protein>
<proteinExistence type="inferred from homology"/>
<dbReference type="Proteomes" id="UP001153620">
    <property type="component" value="Chromosome 1"/>
</dbReference>
<evidence type="ECO:0000313" key="4">
    <source>
        <dbReference type="Proteomes" id="UP001153620"/>
    </source>
</evidence>
<evidence type="ECO:0000256" key="2">
    <source>
        <dbReference type="ARBA" id="ARBA00022741"/>
    </source>
</evidence>
<dbReference type="AlphaFoldDB" id="A0A9N9RQK5"/>
<evidence type="ECO:0000313" key="3">
    <source>
        <dbReference type="EMBL" id="CAG9801373.1"/>
    </source>
</evidence>
<dbReference type="PANTHER" id="PTHR47978">
    <property type="match status" value="1"/>
</dbReference>